<keyword evidence="10" id="KW-0407">Ion channel</keyword>
<keyword evidence="9" id="KW-0472">Membrane</keyword>
<reference evidence="12" key="1">
    <citation type="submission" date="2025-08" db="UniProtKB">
        <authorList>
            <consortium name="RefSeq"/>
        </authorList>
    </citation>
    <scope>IDENTIFICATION</scope>
    <source>
        <tissue evidence="12">Skeletal muscle</tissue>
    </source>
</reference>
<evidence type="ECO:0000256" key="5">
    <source>
        <dbReference type="ARBA" id="ARBA00022826"/>
    </source>
</evidence>
<dbReference type="GO" id="GO:0005228">
    <property type="term" value="F:intracellular sodium-activated potassium channel activity"/>
    <property type="evidence" value="ECO:0007669"/>
    <property type="project" value="TreeGrafter"/>
</dbReference>
<dbReference type="GO" id="GO:0005886">
    <property type="term" value="C:plasma membrane"/>
    <property type="evidence" value="ECO:0007669"/>
    <property type="project" value="TreeGrafter"/>
</dbReference>
<evidence type="ECO:0000256" key="10">
    <source>
        <dbReference type="ARBA" id="ARBA00023303"/>
    </source>
</evidence>
<evidence type="ECO:0000256" key="2">
    <source>
        <dbReference type="ARBA" id="ARBA00022448"/>
    </source>
</evidence>
<dbReference type="RefSeq" id="XP_013908471.1">
    <property type="nucleotide sequence ID" value="XM_014052996.1"/>
</dbReference>
<evidence type="ECO:0000313" key="12">
    <source>
        <dbReference type="RefSeq" id="XP_013908471.1"/>
    </source>
</evidence>
<dbReference type="OrthoDB" id="257992at2759"/>
<keyword evidence="8" id="KW-0406">Ion transport</keyword>
<dbReference type="PANTHER" id="PTHR10027">
    <property type="entry name" value="CALCIUM-ACTIVATED POTASSIUM CHANNEL ALPHA CHAIN"/>
    <property type="match status" value="1"/>
</dbReference>
<evidence type="ECO:0000256" key="4">
    <source>
        <dbReference type="ARBA" id="ARBA00022692"/>
    </source>
</evidence>
<evidence type="ECO:0000256" key="1">
    <source>
        <dbReference type="ARBA" id="ARBA00004141"/>
    </source>
</evidence>
<keyword evidence="7" id="KW-1133">Transmembrane helix</keyword>
<protein>
    <submittedName>
        <fullName evidence="12">Potassium channel subfamily T member 2-like</fullName>
    </submittedName>
</protein>
<keyword evidence="3" id="KW-0633">Potassium transport</keyword>
<evidence type="ECO:0000256" key="9">
    <source>
        <dbReference type="ARBA" id="ARBA00023136"/>
    </source>
</evidence>
<dbReference type="GeneID" id="106538501"/>
<keyword evidence="11" id="KW-1185">Reference proteome</keyword>
<accession>A0A6I9X2B3</accession>
<dbReference type="KEGG" id="tsr:106538501"/>
<keyword evidence="2" id="KW-0813">Transport</keyword>
<dbReference type="GO" id="GO:0015271">
    <property type="term" value="F:outward rectifier potassium channel activity"/>
    <property type="evidence" value="ECO:0007669"/>
    <property type="project" value="TreeGrafter"/>
</dbReference>
<evidence type="ECO:0000256" key="6">
    <source>
        <dbReference type="ARBA" id="ARBA00022958"/>
    </source>
</evidence>
<comment type="subcellular location">
    <subcellularLocation>
        <location evidence="1">Membrane</location>
        <topology evidence="1">Multi-pass membrane protein</topology>
    </subcellularLocation>
</comment>
<dbReference type="PANTHER" id="PTHR10027:SF9">
    <property type="entry name" value="POTASSIUM CHANNEL SUBFAMILY T MEMBER 2"/>
    <property type="match status" value="1"/>
</dbReference>
<evidence type="ECO:0000256" key="3">
    <source>
        <dbReference type="ARBA" id="ARBA00022538"/>
    </source>
</evidence>
<sequence length="182" mass="21349">MVDLENEVPPLPPRYRFRDLLLGDQGWQNDERVQIEFYMNDNTFKERLKLFFIKNQRSSKYFILISSCGYKELNQGCSSQNNISAEIDWSLIIWVNRSLPLWGLQVSVALISLLETTLLSYLSYKGNIWEQVVRIPFLLEIINAIPFIITNDLHRAIQRTQSAMFNQVLILISTLLCLIFTW</sequence>
<proteinExistence type="predicted"/>
<keyword evidence="5" id="KW-0631">Potassium channel</keyword>
<evidence type="ECO:0000313" key="11">
    <source>
        <dbReference type="Proteomes" id="UP000504617"/>
    </source>
</evidence>
<organism evidence="11 12">
    <name type="scientific">Thamnophis sirtalis</name>
    <dbReference type="NCBI Taxonomy" id="35019"/>
    <lineage>
        <taxon>Eukaryota</taxon>
        <taxon>Metazoa</taxon>
        <taxon>Chordata</taxon>
        <taxon>Craniata</taxon>
        <taxon>Vertebrata</taxon>
        <taxon>Euteleostomi</taxon>
        <taxon>Lepidosauria</taxon>
        <taxon>Squamata</taxon>
        <taxon>Bifurcata</taxon>
        <taxon>Unidentata</taxon>
        <taxon>Episquamata</taxon>
        <taxon>Toxicofera</taxon>
        <taxon>Serpentes</taxon>
        <taxon>Colubroidea</taxon>
        <taxon>Colubridae</taxon>
        <taxon>Natricinae</taxon>
        <taxon>Thamnophis</taxon>
    </lineage>
</organism>
<dbReference type="AlphaFoldDB" id="A0A6I9X2B3"/>
<dbReference type="InterPro" id="IPR047871">
    <property type="entry name" value="K_chnl_Slo-like"/>
</dbReference>
<keyword evidence="4" id="KW-0812">Transmembrane</keyword>
<evidence type="ECO:0000256" key="7">
    <source>
        <dbReference type="ARBA" id="ARBA00022989"/>
    </source>
</evidence>
<dbReference type="Proteomes" id="UP000504617">
    <property type="component" value="Unplaced"/>
</dbReference>
<gene>
    <name evidence="12" type="primary">LOC106538501</name>
</gene>
<evidence type="ECO:0000256" key="8">
    <source>
        <dbReference type="ARBA" id="ARBA00023065"/>
    </source>
</evidence>
<name>A0A6I9X2B3_9SAUR</name>
<keyword evidence="6" id="KW-0630">Potassium</keyword>